<name>A0A9D1NRK0_9FIRM</name>
<dbReference type="InterPro" id="IPR023833">
    <property type="entry name" value="Signal_pept_SipW-depend-type"/>
</dbReference>
<feature type="signal peptide" evidence="1">
    <location>
        <begin position="1"/>
        <end position="27"/>
    </location>
</feature>
<evidence type="ECO:0008006" key="4">
    <source>
        <dbReference type="Google" id="ProtNLM"/>
    </source>
</evidence>
<protein>
    <recommendedName>
        <fullName evidence="4">SipW-cognate class signal peptide</fullName>
    </recommendedName>
</protein>
<dbReference type="InterPro" id="IPR022121">
    <property type="entry name" value="Peptidase_M73_camelysin"/>
</dbReference>
<evidence type="ECO:0000313" key="2">
    <source>
        <dbReference type="EMBL" id="HIV11644.1"/>
    </source>
</evidence>
<gene>
    <name evidence="2" type="ORF">IAA63_00700</name>
</gene>
<proteinExistence type="predicted"/>
<reference evidence="2" key="1">
    <citation type="submission" date="2020-10" db="EMBL/GenBank/DDBJ databases">
        <authorList>
            <person name="Gilroy R."/>
        </authorList>
    </citation>
    <scope>NUCLEOTIDE SEQUENCE</scope>
    <source>
        <strain evidence="2">ChiBcec2-4451</strain>
    </source>
</reference>
<sequence length="232" mass="25200">MKNKKIWMGSAAAAVLAAVMTAGGIMAYFTDTEEKVNHFTVGSVEITLEEPKWDEKPDEDEDGVPDEAEDLLPVQTVTKDPQITNTGTNDAFVFAVVQVPCRNIVTANTDGTKNPQAMTDLFSYRPGNAWTSLGMYEVTGEDGTVTAHKYLYAYAPLGENCTVVKPGETTQPLFESVTFVNAVEGQGLENAAFDLEISAYGIQTTDLDGGRETPAQVWGILSNQKELPETYQ</sequence>
<dbReference type="NCBIfam" id="TIGR04088">
    <property type="entry name" value="cognate_SipW"/>
    <property type="match status" value="1"/>
</dbReference>
<keyword evidence="1" id="KW-0732">Signal</keyword>
<evidence type="ECO:0000313" key="3">
    <source>
        <dbReference type="Proteomes" id="UP000886723"/>
    </source>
</evidence>
<dbReference type="Proteomes" id="UP000886723">
    <property type="component" value="Unassembled WGS sequence"/>
</dbReference>
<accession>A0A9D1NRK0</accession>
<comment type="caution">
    <text evidence="2">The sequence shown here is derived from an EMBL/GenBank/DDBJ whole genome shotgun (WGS) entry which is preliminary data.</text>
</comment>
<dbReference type="AlphaFoldDB" id="A0A9D1NRK0"/>
<dbReference type="EMBL" id="DVON01000020">
    <property type="protein sequence ID" value="HIV11644.1"/>
    <property type="molecule type" value="Genomic_DNA"/>
</dbReference>
<reference evidence="2" key="2">
    <citation type="journal article" date="2021" name="PeerJ">
        <title>Extensive microbial diversity within the chicken gut microbiome revealed by metagenomics and culture.</title>
        <authorList>
            <person name="Gilroy R."/>
            <person name="Ravi A."/>
            <person name="Getino M."/>
            <person name="Pursley I."/>
            <person name="Horton D.L."/>
            <person name="Alikhan N.F."/>
            <person name="Baker D."/>
            <person name="Gharbi K."/>
            <person name="Hall N."/>
            <person name="Watson M."/>
            <person name="Adriaenssens E.M."/>
            <person name="Foster-Nyarko E."/>
            <person name="Jarju S."/>
            <person name="Secka A."/>
            <person name="Antonio M."/>
            <person name="Oren A."/>
            <person name="Chaudhuri R.R."/>
            <person name="La Ragione R."/>
            <person name="Hildebrand F."/>
            <person name="Pallen M.J."/>
        </authorList>
    </citation>
    <scope>NUCLEOTIDE SEQUENCE</scope>
    <source>
        <strain evidence="2">ChiBcec2-4451</strain>
    </source>
</reference>
<evidence type="ECO:0000256" key="1">
    <source>
        <dbReference type="SAM" id="SignalP"/>
    </source>
</evidence>
<dbReference type="Pfam" id="PF12389">
    <property type="entry name" value="Peptidase_M73"/>
    <property type="match status" value="1"/>
</dbReference>
<organism evidence="2 3">
    <name type="scientific">Candidatus Pullilachnospira stercoravium</name>
    <dbReference type="NCBI Taxonomy" id="2840913"/>
    <lineage>
        <taxon>Bacteria</taxon>
        <taxon>Bacillati</taxon>
        <taxon>Bacillota</taxon>
        <taxon>Clostridia</taxon>
        <taxon>Lachnospirales</taxon>
        <taxon>Lachnospiraceae</taxon>
        <taxon>Lachnospiraceae incertae sedis</taxon>
        <taxon>Candidatus Pullilachnospira</taxon>
    </lineage>
</organism>
<feature type="chain" id="PRO_5039149710" description="SipW-cognate class signal peptide" evidence="1">
    <location>
        <begin position="28"/>
        <end position="232"/>
    </location>
</feature>